<protein>
    <recommendedName>
        <fullName evidence="5">Carboxylesterase type B domain-containing protein</fullName>
    </recommendedName>
</protein>
<dbReference type="InterPro" id="IPR002018">
    <property type="entry name" value="CarbesteraseB"/>
</dbReference>
<dbReference type="Pfam" id="PF00135">
    <property type="entry name" value="COesterase"/>
    <property type="match status" value="1"/>
</dbReference>
<dbReference type="Gene3D" id="3.40.50.1820">
    <property type="entry name" value="alpha/beta hydrolase"/>
    <property type="match status" value="1"/>
</dbReference>
<dbReference type="PANTHER" id="PTHR43918">
    <property type="entry name" value="ACETYLCHOLINESTERASE"/>
    <property type="match status" value="1"/>
</dbReference>
<dbReference type="PANTHER" id="PTHR43918:SF4">
    <property type="entry name" value="CARBOXYLIC ESTER HYDROLASE"/>
    <property type="match status" value="1"/>
</dbReference>
<dbReference type="InterPro" id="IPR050654">
    <property type="entry name" value="AChE-related_enzymes"/>
</dbReference>
<dbReference type="EMBL" id="JAKJXO020000003">
    <property type="protein sequence ID" value="KAL1608033.1"/>
    <property type="molecule type" value="Genomic_DNA"/>
</dbReference>
<evidence type="ECO:0000256" key="3">
    <source>
        <dbReference type="SAM" id="MobiDB-lite"/>
    </source>
</evidence>
<organism evidence="6 7">
    <name type="scientific">Paraconiothyrium brasiliense</name>
    <dbReference type="NCBI Taxonomy" id="300254"/>
    <lineage>
        <taxon>Eukaryota</taxon>
        <taxon>Fungi</taxon>
        <taxon>Dikarya</taxon>
        <taxon>Ascomycota</taxon>
        <taxon>Pezizomycotina</taxon>
        <taxon>Dothideomycetes</taxon>
        <taxon>Pleosporomycetidae</taxon>
        <taxon>Pleosporales</taxon>
        <taxon>Massarineae</taxon>
        <taxon>Didymosphaeriaceae</taxon>
        <taxon>Paraconiothyrium</taxon>
    </lineage>
</organism>
<feature type="chain" id="PRO_5045364016" description="Carboxylesterase type B domain-containing protein" evidence="4">
    <location>
        <begin position="21"/>
        <end position="996"/>
    </location>
</feature>
<feature type="signal peptide" evidence="4">
    <location>
        <begin position="1"/>
        <end position="20"/>
    </location>
</feature>
<feature type="domain" description="Carboxylesterase type B" evidence="5">
    <location>
        <begin position="27"/>
        <end position="360"/>
    </location>
</feature>
<evidence type="ECO:0000256" key="1">
    <source>
        <dbReference type="ARBA" id="ARBA00005964"/>
    </source>
</evidence>
<feature type="region of interest" description="Disordered" evidence="3">
    <location>
        <begin position="681"/>
        <end position="735"/>
    </location>
</feature>
<evidence type="ECO:0000313" key="6">
    <source>
        <dbReference type="EMBL" id="KAL1608033.1"/>
    </source>
</evidence>
<keyword evidence="7" id="KW-1185">Reference proteome</keyword>
<accession>A0ABR3RUC8</accession>
<comment type="similarity">
    <text evidence="1">Belongs to the type-B carboxylesterase/lipase family.</text>
</comment>
<dbReference type="PROSITE" id="PS00122">
    <property type="entry name" value="CARBOXYLESTERASE_B_1"/>
    <property type="match status" value="1"/>
</dbReference>
<dbReference type="InterPro" id="IPR019819">
    <property type="entry name" value="Carboxylesterase_B_CS"/>
</dbReference>
<evidence type="ECO:0000313" key="7">
    <source>
        <dbReference type="Proteomes" id="UP001521785"/>
    </source>
</evidence>
<feature type="compositionally biased region" description="Low complexity" evidence="3">
    <location>
        <begin position="720"/>
        <end position="732"/>
    </location>
</feature>
<reference evidence="6 7" key="1">
    <citation type="submission" date="2024-02" db="EMBL/GenBank/DDBJ databases">
        <title>De novo assembly and annotation of 12 fungi associated with fruit tree decline syndrome in Ontario, Canada.</title>
        <authorList>
            <person name="Sulman M."/>
            <person name="Ellouze W."/>
            <person name="Ilyukhin E."/>
        </authorList>
    </citation>
    <scope>NUCLEOTIDE SEQUENCE [LARGE SCALE GENOMIC DNA]</scope>
    <source>
        <strain evidence="6 7">M42-189</strain>
    </source>
</reference>
<dbReference type="Proteomes" id="UP001521785">
    <property type="component" value="Unassembled WGS sequence"/>
</dbReference>
<evidence type="ECO:0000256" key="4">
    <source>
        <dbReference type="SAM" id="SignalP"/>
    </source>
</evidence>
<keyword evidence="2" id="KW-0378">Hydrolase</keyword>
<dbReference type="InterPro" id="IPR019826">
    <property type="entry name" value="Carboxylesterase_B_AS"/>
</dbReference>
<keyword evidence="4" id="KW-0732">Signal</keyword>
<dbReference type="InterPro" id="IPR029058">
    <property type="entry name" value="AB_hydrolase_fold"/>
</dbReference>
<dbReference type="PROSITE" id="PS00941">
    <property type="entry name" value="CARBOXYLESTERASE_B_2"/>
    <property type="match status" value="1"/>
</dbReference>
<gene>
    <name evidence="6" type="ORF">SLS60_002972</name>
</gene>
<comment type="caution">
    <text evidence="6">The sequence shown here is derived from an EMBL/GenBank/DDBJ whole genome shotgun (WGS) entry which is preliminary data.</text>
</comment>
<name>A0ABR3RUC8_9PLEO</name>
<evidence type="ECO:0000259" key="5">
    <source>
        <dbReference type="Pfam" id="PF00135"/>
    </source>
</evidence>
<proteinExistence type="inferred from homology"/>
<feature type="region of interest" description="Disordered" evidence="3">
    <location>
        <begin position="749"/>
        <end position="778"/>
    </location>
</feature>
<evidence type="ECO:0000256" key="2">
    <source>
        <dbReference type="ARBA" id="ARBA00022801"/>
    </source>
</evidence>
<dbReference type="SUPFAM" id="SSF53474">
    <property type="entry name" value="alpha/beta-Hydrolases"/>
    <property type="match status" value="1"/>
</dbReference>
<sequence>MKIAAGAVALLTAAPWNVAGILVHTAPTATIDGGIIAGTTTRVPGSKAVVNKFLGIPFAEAPVGTRRFSVPRPTSWTGSIDTKAFKPACIQAFRPIDDRDFIQDVFSIPRPEESEDCLYLNVFAPKMPWKKSMRKARYPVLYWIYGGGFSFGNAGQPIYDGSHFAALEDVIIVSVNYRTNVFGFPIAPDITNLTERNLGLLDQRAGLAWVQQNIQAFGGDPKRVTIFGQSAGAYSVDVLLTAPWPHGPPFTAGIMESGTYSYNPLPNCNDTNFASWTDLVKRLECENATSTFDCVKSVPASNIRYAQEKYNIGFGMAGDNVTIVCDPRLRREAGKFVRVPVIGGSAVEDGSYYAAKNGTDIDRYFKTIFPNETALKAKILDAYKLDPTEGRFDNMSILTQIHTDWNFHCVSTFMKVDDKTQLRDTTTRQEVSTVKIVSVPYLTLPATLSKMEHFANSGVAPSRSTSNQYIRGASGRLQSFRPNSSQSDEALLPRGRYVPSRSYIPGPHGLRIRDPSSLPEELSVPIEQDAHAVPYSTFPYAAPSVPSGVIQHAVPALTYKQLYAIFNSAKVEVNTPHGLLKPELSRVLRSNLRDGLIECSQGEGSPQQILQVRLDTERDMVNQWNLVNRGTASEYYEQYLSPCRRAAVEAGVQFLQPPPLEPVYVHLEQTNGGIQSFSKGNEVASHLQPTQAWSAATPKKRAGNFVESTPTAPRKRAKQSPNASATAPTTPTEYAQNELVQDWSDITPNERATISPEPSATTPTKAPRRKGGLSPTFDLLRDTPSCNVPFPTISNRPANVTVIELLVFLPQWLRSTDVIERVASNGCTCALITKIVNAHRTTAAPTYNNYWFHLIARYMRARGDQTANGGHDYRKWSFSNHNPLANHNTNSIDIAGFRTNFQIEGRHHNVIRDKNTNPILFRDLAKNIKQWPSGYDALNLTRCIQYAVNHPAEEWIFPDDFERMTQQLSDSSTFGVAVTPHHTDRAAFARWKGRRT</sequence>
<feature type="compositionally biased region" description="Polar residues" evidence="3">
    <location>
        <begin position="749"/>
        <end position="764"/>
    </location>
</feature>